<dbReference type="Pfam" id="PF17761">
    <property type="entry name" value="DUF1016_N"/>
    <property type="match status" value="1"/>
</dbReference>
<protein>
    <submittedName>
        <fullName evidence="2">Phage uncharacterized protein</fullName>
    </submittedName>
</protein>
<proteinExistence type="predicted"/>
<keyword evidence="3" id="KW-1185">Reference proteome</keyword>
<reference evidence="2" key="1">
    <citation type="submission" date="2020-07" db="EMBL/GenBank/DDBJ databases">
        <title>Multicomponent nature underlies the extraordinary mechanical properties of spider dragline silk.</title>
        <authorList>
            <person name="Kono N."/>
            <person name="Nakamura H."/>
            <person name="Mori M."/>
            <person name="Yoshida Y."/>
            <person name="Ohtoshi R."/>
            <person name="Malay A.D."/>
            <person name="Moran D.A.P."/>
            <person name="Tomita M."/>
            <person name="Numata K."/>
            <person name="Arakawa K."/>
        </authorList>
    </citation>
    <scope>NUCLEOTIDE SEQUENCE</scope>
</reference>
<organism evidence="2 3">
    <name type="scientific">Trichonephila clavata</name>
    <name type="common">Joro spider</name>
    <name type="synonym">Nephila clavata</name>
    <dbReference type="NCBI Taxonomy" id="2740835"/>
    <lineage>
        <taxon>Eukaryota</taxon>
        <taxon>Metazoa</taxon>
        <taxon>Ecdysozoa</taxon>
        <taxon>Arthropoda</taxon>
        <taxon>Chelicerata</taxon>
        <taxon>Arachnida</taxon>
        <taxon>Araneae</taxon>
        <taxon>Araneomorphae</taxon>
        <taxon>Entelegynae</taxon>
        <taxon>Araneoidea</taxon>
        <taxon>Nephilidae</taxon>
        <taxon>Trichonephila</taxon>
    </lineage>
</organism>
<evidence type="ECO:0000259" key="1">
    <source>
        <dbReference type="Pfam" id="PF17761"/>
    </source>
</evidence>
<dbReference type="PANTHER" id="PTHR30547">
    <property type="entry name" value="UNCHARACTERIZED PROTEIN YHCG-RELATED"/>
    <property type="match status" value="1"/>
</dbReference>
<accession>A0A8X6HHM7</accession>
<dbReference type="EMBL" id="BMAO01008523">
    <property type="protein sequence ID" value="GFR24136.1"/>
    <property type="molecule type" value="Genomic_DNA"/>
</dbReference>
<dbReference type="InterPro" id="IPR041527">
    <property type="entry name" value="YhcG_N"/>
</dbReference>
<gene>
    <name evidence="2" type="primary">Wcon_02013</name>
    <name evidence="2" type="ORF">TNCT_412201</name>
</gene>
<dbReference type="AlphaFoldDB" id="A0A8X6HHM7"/>
<dbReference type="OrthoDB" id="10360586at2759"/>
<dbReference type="PANTHER" id="PTHR30547:SF0">
    <property type="entry name" value="BLR8175 PROTEIN"/>
    <property type="match status" value="1"/>
</dbReference>
<feature type="domain" description="YhcG N-terminal" evidence="1">
    <location>
        <begin position="25"/>
        <end position="77"/>
    </location>
</feature>
<comment type="caution">
    <text evidence="2">The sequence shown here is derived from an EMBL/GenBank/DDBJ whole genome shotgun (WGS) entry which is preliminary data.</text>
</comment>
<dbReference type="InterPro" id="IPR053148">
    <property type="entry name" value="PD-DEXK-like_domain"/>
</dbReference>
<evidence type="ECO:0000313" key="3">
    <source>
        <dbReference type="Proteomes" id="UP000887116"/>
    </source>
</evidence>
<evidence type="ECO:0000313" key="2">
    <source>
        <dbReference type="EMBL" id="GFR24136.1"/>
    </source>
</evidence>
<sequence>MIKIVERNTMTKIIGKEYTEFLEQLKEHIATSRYKAARTVNKELLLLYHYIGTRILEKQKSQGWGSKVIEQLSRDLRLNSRK</sequence>
<name>A0A8X6HHM7_TRICU</name>
<dbReference type="Proteomes" id="UP000887116">
    <property type="component" value="Unassembled WGS sequence"/>
</dbReference>